<feature type="transmembrane region" description="Helical" evidence="5">
    <location>
        <begin position="209"/>
        <end position="229"/>
    </location>
</feature>
<evidence type="ECO:0000256" key="2">
    <source>
        <dbReference type="ARBA" id="ARBA00022692"/>
    </source>
</evidence>
<dbReference type="EMBL" id="ML976726">
    <property type="protein sequence ID" value="KAF1967962.1"/>
    <property type="molecule type" value="Genomic_DNA"/>
</dbReference>
<dbReference type="PANTHER" id="PTHR23291:SF112">
    <property type="entry name" value="GROWTH HORMONE-INDUCIBLE TRANSMEMBRANE PROTEIN"/>
    <property type="match status" value="1"/>
</dbReference>
<evidence type="ECO:0000256" key="3">
    <source>
        <dbReference type="ARBA" id="ARBA00022989"/>
    </source>
</evidence>
<reference evidence="6" key="1">
    <citation type="journal article" date="2020" name="Stud. Mycol.">
        <title>101 Dothideomycetes genomes: a test case for predicting lifestyles and emergence of pathogens.</title>
        <authorList>
            <person name="Haridas S."/>
            <person name="Albert R."/>
            <person name="Binder M."/>
            <person name="Bloem J."/>
            <person name="Labutti K."/>
            <person name="Salamov A."/>
            <person name="Andreopoulos B."/>
            <person name="Baker S."/>
            <person name="Barry K."/>
            <person name="Bills G."/>
            <person name="Bluhm B."/>
            <person name="Cannon C."/>
            <person name="Castanera R."/>
            <person name="Culley D."/>
            <person name="Daum C."/>
            <person name="Ezra D."/>
            <person name="Gonzalez J."/>
            <person name="Henrissat B."/>
            <person name="Kuo A."/>
            <person name="Liang C."/>
            <person name="Lipzen A."/>
            <person name="Lutzoni F."/>
            <person name="Magnuson J."/>
            <person name="Mondo S."/>
            <person name="Nolan M."/>
            <person name="Ohm R."/>
            <person name="Pangilinan J."/>
            <person name="Park H.-J."/>
            <person name="Ramirez L."/>
            <person name="Alfaro M."/>
            <person name="Sun H."/>
            <person name="Tritt A."/>
            <person name="Yoshinaga Y."/>
            <person name="Zwiers L.-H."/>
            <person name="Turgeon B."/>
            <person name="Goodwin S."/>
            <person name="Spatafora J."/>
            <person name="Crous P."/>
            <person name="Grigoriev I."/>
        </authorList>
    </citation>
    <scope>NUCLEOTIDE SEQUENCE</scope>
    <source>
        <strain evidence="6">CBS 107.79</strain>
    </source>
</reference>
<proteinExistence type="inferred from homology"/>
<accession>A0A6A5UW01</accession>
<evidence type="ECO:0000256" key="5">
    <source>
        <dbReference type="RuleBase" id="RU004379"/>
    </source>
</evidence>
<comment type="similarity">
    <text evidence="5">Belongs to the BI1 family.</text>
</comment>
<dbReference type="PANTHER" id="PTHR23291">
    <property type="entry name" value="BAX INHIBITOR-RELATED"/>
    <property type="match status" value="1"/>
</dbReference>
<organism evidence="6 7">
    <name type="scientific">Bimuria novae-zelandiae CBS 107.79</name>
    <dbReference type="NCBI Taxonomy" id="1447943"/>
    <lineage>
        <taxon>Eukaryota</taxon>
        <taxon>Fungi</taxon>
        <taxon>Dikarya</taxon>
        <taxon>Ascomycota</taxon>
        <taxon>Pezizomycotina</taxon>
        <taxon>Dothideomycetes</taxon>
        <taxon>Pleosporomycetidae</taxon>
        <taxon>Pleosporales</taxon>
        <taxon>Massarineae</taxon>
        <taxon>Didymosphaeriaceae</taxon>
        <taxon>Bimuria</taxon>
    </lineage>
</organism>
<keyword evidence="4 5" id="KW-0472">Membrane</keyword>
<evidence type="ECO:0000313" key="7">
    <source>
        <dbReference type="Proteomes" id="UP000800036"/>
    </source>
</evidence>
<dbReference type="OrthoDB" id="1277691at2759"/>
<comment type="subcellular location">
    <subcellularLocation>
        <location evidence="1">Membrane</location>
        <topology evidence="1">Multi-pass membrane protein</topology>
    </subcellularLocation>
</comment>
<evidence type="ECO:0000313" key="6">
    <source>
        <dbReference type="EMBL" id="KAF1967962.1"/>
    </source>
</evidence>
<feature type="transmembrane region" description="Helical" evidence="5">
    <location>
        <begin position="84"/>
        <end position="102"/>
    </location>
</feature>
<evidence type="ECO:0008006" key="8">
    <source>
        <dbReference type="Google" id="ProtNLM"/>
    </source>
</evidence>
<keyword evidence="3 5" id="KW-1133">Transmembrane helix</keyword>
<feature type="transmembrane region" description="Helical" evidence="5">
    <location>
        <begin position="153"/>
        <end position="173"/>
    </location>
</feature>
<dbReference type="InterPro" id="IPR006214">
    <property type="entry name" value="Bax_inhibitor_1-related"/>
</dbReference>
<feature type="transmembrane region" description="Helical" evidence="5">
    <location>
        <begin position="185"/>
        <end position="203"/>
    </location>
</feature>
<dbReference type="Proteomes" id="UP000800036">
    <property type="component" value="Unassembled WGS sequence"/>
</dbReference>
<evidence type="ECO:0000256" key="1">
    <source>
        <dbReference type="ARBA" id="ARBA00004141"/>
    </source>
</evidence>
<evidence type="ECO:0000256" key="4">
    <source>
        <dbReference type="ARBA" id="ARBA00023136"/>
    </source>
</evidence>
<keyword evidence="2 5" id="KW-0812">Transmembrane</keyword>
<dbReference type="Pfam" id="PF01027">
    <property type="entry name" value="Bax1-I"/>
    <property type="match status" value="1"/>
</dbReference>
<sequence length="340" mass="37565">MAFILRRPFAVAATLRQAVPKQSQPVLARSFHNAPLKQHPNFFTPKTPSISTANNVLRFRSTFRRSYQQSAYNPVAQGDLRQRLIYGAGIFGATLLGINFIFNRETREDGGMPDFERRYLNDTFMHTGLGIGIIGVAARALHMNGWSFRLMAANPWLVLGVGLVGSIGTMYGTRATNPENYVQKYGLWTAFNLCQAALLSPLFFMHPAILARAGLYTAGMMGSIAFVGATAKQEKYLYLGGPLLAGVAIVALSGLAPMVIPTTAARTLMWTENIWLYGGLAVFGGFTLYDVQKILHHARLAERGLMPKDAVNESISLELDFINIFVRMVQILAMQQGRRK</sequence>
<feature type="transmembrane region" description="Helical" evidence="5">
    <location>
        <begin position="236"/>
        <end position="254"/>
    </location>
</feature>
<protein>
    <recommendedName>
        <fullName evidence="8">Bax inhibitor family protein</fullName>
    </recommendedName>
</protein>
<name>A0A6A5UW01_9PLEO</name>
<dbReference type="AlphaFoldDB" id="A0A6A5UW01"/>
<feature type="transmembrane region" description="Helical" evidence="5">
    <location>
        <begin position="274"/>
        <end position="291"/>
    </location>
</feature>
<keyword evidence="7" id="KW-1185">Reference proteome</keyword>
<gene>
    <name evidence="6" type="ORF">BU23DRAFT_280588</name>
</gene>
<dbReference type="GO" id="GO:0005743">
    <property type="term" value="C:mitochondrial inner membrane"/>
    <property type="evidence" value="ECO:0007669"/>
    <property type="project" value="TreeGrafter"/>
</dbReference>
<feature type="transmembrane region" description="Helical" evidence="5">
    <location>
        <begin position="123"/>
        <end position="141"/>
    </location>
</feature>